<dbReference type="GO" id="GO:0004555">
    <property type="term" value="F:alpha,alpha-trehalase activity"/>
    <property type="evidence" value="ECO:0007669"/>
    <property type="project" value="UniProtKB-EC"/>
</dbReference>
<dbReference type="PROSITE" id="PS00927">
    <property type="entry name" value="TREHALASE_1"/>
    <property type="match status" value="1"/>
</dbReference>
<dbReference type="AlphaFoldDB" id="A0A059EVY6"/>
<reference evidence="6" key="1">
    <citation type="submission" date="2013-02" db="EMBL/GenBank/DDBJ databases">
        <authorList>
            <consortium name="The Broad Institute Genome Sequencing Platform"/>
            <person name="Cuomo C."/>
            <person name="Becnel J."/>
            <person name="Sanscrainte N."/>
            <person name="Walker B."/>
            <person name="Young S.K."/>
            <person name="Zeng Q."/>
            <person name="Gargeya S."/>
            <person name="Fitzgerald M."/>
            <person name="Haas B."/>
            <person name="Abouelleil A."/>
            <person name="Alvarado L."/>
            <person name="Arachchi H.M."/>
            <person name="Berlin A.M."/>
            <person name="Chapman S.B."/>
            <person name="Dewar J."/>
            <person name="Goldberg J."/>
            <person name="Griggs A."/>
            <person name="Gujja S."/>
            <person name="Hansen M."/>
            <person name="Howarth C."/>
            <person name="Imamovic A."/>
            <person name="Larimer J."/>
            <person name="McCowan C."/>
            <person name="Murphy C."/>
            <person name="Neiman D."/>
            <person name="Pearson M."/>
            <person name="Priest M."/>
            <person name="Roberts A."/>
            <person name="Saif S."/>
            <person name="Shea T."/>
            <person name="Sisk P."/>
            <person name="Sykes S."/>
            <person name="Wortman J."/>
            <person name="Nusbaum C."/>
            <person name="Birren B."/>
        </authorList>
    </citation>
    <scope>NUCLEOTIDE SEQUENCE [LARGE SCALE GENOMIC DNA]</scope>
    <source>
        <strain evidence="6">PRA339</strain>
    </source>
</reference>
<evidence type="ECO:0000256" key="1">
    <source>
        <dbReference type="ARBA" id="ARBA00005615"/>
    </source>
</evidence>
<dbReference type="PANTHER" id="PTHR23403">
    <property type="entry name" value="TREHALASE"/>
    <property type="match status" value="1"/>
</dbReference>
<evidence type="ECO:0000313" key="6">
    <source>
        <dbReference type="Proteomes" id="UP000030655"/>
    </source>
</evidence>
<evidence type="ECO:0000256" key="3">
    <source>
        <dbReference type="ARBA" id="ARBA00023295"/>
    </source>
</evidence>
<dbReference type="Gene3D" id="1.50.10.10">
    <property type="match status" value="1"/>
</dbReference>
<dbReference type="PANTHER" id="PTHR23403:SF1">
    <property type="entry name" value="TREHALASE"/>
    <property type="match status" value="1"/>
</dbReference>
<sequence length="469" mass="55283">MNKVGADIEPNTDKSYFVKNENLEYLSKVKNKKIISLAYDINETWKNLSKKRVENVISSLKKLKYPFFIPGGRFREFYYWDSYWILRGLLISKMDKAAKSLIKNFLELLEKNNFIPNGTRGYYSRRTQPPFFCLMLKALYKYSPKFHNLVLTKGLKAAEKEFKFFEKKRTIDVNVSGIKYKMFMYRALRNIPRTESLKEDFENWFNSSKKAQKDIYIKFKTAAESGIDFTSRSFKVPSDRKTIDILNRIPVDLNALMYNNARFISKMFKKLGDFEKSKLYKEKAKSIKKNINNFFWVPEKCMWCDLIINTMGHVNNVYFSNFYPMIFGIKPPKKTYEEILHFHKRFFFKNKGGIPAGEKIEGVNEQWNHPNVWAPYNQMMIEFLLKIGQHKKALLLARKFFRSVLVAFKRDKVFYEKYNSEIVGKAGDGGEYKSQSGFGWTNGTVIYLIDQFGDKLIKSKRLKGKSTTK</sequence>
<dbReference type="Proteomes" id="UP000030655">
    <property type="component" value="Unassembled WGS sequence"/>
</dbReference>
<dbReference type="InterPro" id="IPR012341">
    <property type="entry name" value="6hp_glycosidase-like_sf"/>
</dbReference>
<dbReference type="PRINTS" id="PR00744">
    <property type="entry name" value="GLHYDRLASE37"/>
</dbReference>
<dbReference type="InterPro" id="IPR001661">
    <property type="entry name" value="Glyco_hydro_37"/>
</dbReference>
<dbReference type="STRING" id="1288291.A0A059EVY6"/>
<dbReference type="EMBL" id="KK365428">
    <property type="protein sequence ID" value="KCZ79027.1"/>
    <property type="molecule type" value="Genomic_DNA"/>
</dbReference>
<reference evidence="5 6" key="2">
    <citation type="submission" date="2014-03" db="EMBL/GenBank/DDBJ databases">
        <title>The Genome Sequence of Anncaliia algerae insect isolate PRA339.</title>
        <authorList>
            <consortium name="The Broad Institute Genome Sequencing Platform"/>
            <consortium name="The Broad Institute Genome Sequencing Center for Infectious Disease"/>
            <person name="Cuomo C."/>
            <person name="Becnel J."/>
            <person name="Sanscrainte N."/>
            <person name="Walker B."/>
            <person name="Young S.K."/>
            <person name="Zeng Q."/>
            <person name="Gargeya S."/>
            <person name="Fitzgerald M."/>
            <person name="Haas B."/>
            <person name="Abouelleil A."/>
            <person name="Alvarado L."/>
            <person name="Arachchi H.M."/>
            <person name="Berlin A.M."/>
            <person name="Chapman S.B."/>
            <person name="Dewar J."/>
            <person name="Goldberg J."/>
            <person name="Griggs A."/>
            <person name="Gujja S."/>
            <person name="Hansen M."/>
            <person name="Howarth C."/>
            <person name="Imamovic A."/>
            <person name="Larimer J."/>
            <person name="McCowan C."/>
            <person name="Murphy C."/>
            <person name="Neiman D."/>
            <person name="Pearson M."/>
            <person name="Priest M."/>
            <person name="Roberts A."/>
            <person name="Saif S."/>
            <person name="Shea T."/>
            <person name="Sisk P."/>
            <person name="Sykes S."/>
            <person name="Wortman J."/>
            <person name="Nusbaum C."/>
            <person name="Birren B."/>
        </authorList>
    </citation>
    <scope>NUCLEOTIDE SEQUENCE [LARGE SCALE GENOMIC DNA]</scope>
    <source>
        <strain evidence="5 6">PRA339</strain>
    </source>
</reference>
<name>A0A059EVY6_9MICR</name>
<gene>
    <name evidence="5" type="ORF">H312_03589</name>
</gene>
<dbReference type="GO" id="GO:0005993">
    <property type="term" value="P:trehalose catabolic process"/>
    <property type="evidence" value="ECO:0007669"/>
    <property type="project" value="TreeGrafter"/>
</dbReference>
<comment type="catalytic activity">
    <reaction evidence="4">
        <text>alpha,alpha-trehalose + H2O = alpha-D-glucose + beta-D-glucose</text>
        <dbReference type="Rhea" id="RHEA:32675"/>
        <dbReference type="ChEBI" id="CHEBI:15377"/>
        <dbReference type="ChEBI" id="CHEBI:15903"/>
        <dbReference type="ChEBI" id="CHEBI:16551"/>
        <dbReference type="ChEBI" id="CHEBI:17925"/>
        <dbReference type="EC" id="3.2.1.28"/>
    </reaction>
</comment>
<dbReference type="InterPro" id="IPR008928">
    <property type="entry name" value="6-hairpin_glycosidase_sf"/>
</dbReference>
<dbReference type="SUPFAM" id="SSF48208">
    <property type="entry name" value="Six-hairpin glycosidases"/>
    <property type="match status" value="1"/>
</dbReference>
<dbReference type="VEuPathDB" id="MicrosporidiaDB:H312_03589"/>
<dbReference type="OrthoDB" id="3542292at2759"/>
<protein>
    <recommendedName>
        <fullName evidence="4">Trehalase</fullName>
        <ecNumber evidence="4">3.2.1.28</ecNumber>
    </recommendedName>
    <alternativeName>
        <fullName evidence="4">Alpha-trehalose glucohydrolase</fullName>
    </alternativeName>
</protein>
<dbReference type="HOGENOM" id="CLU_006451_4_2_1"/>
<keyword evidence="2 4" id="KW-0378">Hydrolase</keyword>
<accession>A0A059EVY6</accession>
<evidence type="ECO:0000256" key="4">
    <source>
        <dbReference type="RuleBase" id="RU361180"/>
    </source>
</evidence>
<evidence type="ECO:0000313" key="5">
    <source>
        <dbReference type="EMBL" id="KCZ79027.1"/>
    </source>
</evidence>
<dbReference type="EC" id="3.2.1.28" evidence="4"/>
<evidence type="ECO:0000256" key="2">
    <source>
        <dbReference type="ARBA" id="ARBA00022801"/>
    </source>
</evidence>
<comment type="similarity">
    <text evidence="1 4">Belongs to the glycosyl hydrolase 37 family.</text>
</comment>
<organism evidence="5 6">
    <name type="scientific">Anncaliia algerae PRA339</name>
    <dbReference type="NCBI Taxonomy" id="1288291"/>
    <lineage>
        <taxon>Eukaryota</taxon>
        <taxon>Fungi</taxon>
        <taxon>Fungi incertae sedis</taxon>
        <taxon>Microsporidia</taxon>
        <taxon>Tubulinosematoidea</taxon>
        <taxon>Tubulinosematidae</taxon>
        <taxon>Anncaliia</taxon>
    </lineage>
</organism>
<dbReference type="InterPro" id="IPR018232">
    <property type="entry name" value="Glyco_hydro_37_CS"/>
</dbReference>
<dbReference type="Pfam" id="PF01204">
    <property type="entry name" value="Trehalase"/>
    <property type="match status" value="1"/>
</dbReference>
<keyword evidence="3 4" id="KW-0326">Glycosidase</keyword>
<proteinExistence type="inferred from homology"/>
<keyword evidence="6" id="KW-1185">Reference proteome</keyword>